<evidence type="ECO:0000259" key="5">
    <source>
        <dbReference type="Pfam" id="PF00984"/>
    </source>
</evidence>
<dbReference type="EC" id="1.1.1.22" evidence="3"/>
<dbReference type="InterPro" id="IPR017476">
    <property type="entry name" value="UDP-Glc/GDP-Man"/>
</dbReference>
<dbReference type="PANTHER" id="PTHR43750">
    <property type="entry name" value="UDP-GLUCOSE 6-DEHYDROGENASE TUAD"/>
    <property type="match status" value="1"/>
</dbReference>
<dbReference type="PIRSF" id="PIRSF500134">
    <property type="entry name" value="UDPglc_DH_bac"/>
    <property type="match status" value="1"/>
</dbReference>
<reference evidence="7" key="1">
    <citation type="journal article" date="2014" name="Front. Microbiol.">
        <title>High frequency of phylogenetically diverse reductive dehalogenase-homologous genes in deep subseafloor sedimentary metagenomes.</title>
        <authorList>
            <person name="Kawai M."/>
            <person name="Futagami T."/>
            <person name="Toyoda A."/>
            <person name="Takaki Y."/>
            <person name="Nishi S."/>
            <person name="Hori S."/>
            <person name="Arai W."/>
            <person name="Tsubouchi T."/>
            <person name="Morono Y."/>
            <person name="Uchiyama I."/>
            <person name="Ito T."/>
            <person name="Fujiyama A."/>
            <person name="Inagaki F."/>
            <person name="Takami H."/>
        </authorList>
    </citation>
    <scope>NUCLEOTIDE SEQUENCE</scope>
    <source>
        <strain evidence="7">Expedition CK06-06</strain>
    </source>
</reference>
<dbReference type="InterPro" id="IPR028357">
    <property type="entry name" value="UDPglc_DH_bac"/>
</dbReference>
<dbReference type="AlphaFoldDB" id="X0V1L0"/>
<dbReference type="InterPro" id="IPR008927">
    <property type="entry name" value="6-PGluconate_DH-like_C_sf"/>
</dbReference>
<evidence type="ECO:0000256" key="3">
    <source>
        <dbReference type="ARBA" id="ARBA00012954"/>
    </source>
</evidence>
<dbReference type="InterPro" id="IPR036291">
    <property type="entry name" value="NAD(P)-bd_dom_sf"/>
</dbReference>
<evidence type="ECO:0000256" key="1">
    <source>
        <dbReference type="ARBA" id="ARBA00004701"/>
    </source>
</evidence>
<sequence>ATGLASKGHNVACIDIDKDKVDMINRAEPPFYEGQLAESLDTYVRQRANLRASSDYEEVLSSEVTFICVDTSSDSGENADFTHVKQSTKRIGEALSRKEGYHVVITKSSVVPGTTEEIIIPLLEQYSGKRVGKDFGVAVNPEFLQEGRALHCFLNSDRIIVGEYDQRSGDYVQRIYNGFDAPILRTGIRTAEMIKFASNAFLATKISFINEIGNLCKKLGIDVYGVAEGMGHDPRIGRSFLNAGIGFGGSCLPKDLEALLHKYEKMG</sequence>
<dbReference type="Gene3D" id="3.40.50.720">
    <property type="entry name" value="NAD(P)-binding Rossmann-like Domain"/>
    <property type="match status" value="2"/>
</dbReference>
<proteinExistence type="inferred from homology"/>
<feature type="non-terminal residue" evidence="7">
    <location>
        <position position="1"/>
    </location>
</feature>
<dbReference type="Pfam" id="PF03721">
    <property type="entry name" value="UDPG_MGDP_dh_N"/>
    <property type="match status" value="1"/>
</dbReference>
<comment type="caution">
    <text evidence="7">The sequence shown here is derived from an EMBL/GenBank/DDBJ whole genome shotgun (WGS) entry which is preliminary data.</text>
</comment>
<accession>X0V1L0</accession>
<dbReference type="InterPro" id="IPR014026">
    <property type="entry name" value="UDP-Glc/GDP-Man_DH_dimer"/>
</dbReference>
<dbReference type="InterPro" id="IPR001732">
    <property type="entry name" value="UDP-Glc/GDP-Man_DH_N"/>
</dbReference>
<gene>
    <name evidence="7" type="ORF">S01H1_41200</name>
</gene>
<evidence type="ECO:0000256" key="2">
    <source>
        <dbReference type="ARBA" id="ARBA00006601"/>
    </source>
</evidence>
<organism evidence="7">
    <name type="scientific">marine sediment metagenome</name>
    <dbReference type="NCBI Taxonomy" id="412755"/>
    <lineage>
        <taxon>unclassified sequences</taxon>
        <taxon>metagenomes</taxon>
        <taxon>ecological metagenomes</taxon>
    </lineage>
</organism>
<dbReference type="Gene3D" id="1.20.5.100">
    <property type="entry name" value="Cytochrome c1, transmembrane anchor, C-terminal"/>
    <property type="match status" value="1"/>
</dbReference>
<dbReference type="NCBIfam" id="TIGR03026">
    <property type="entry name" value="NDP-sugDHase"/>
    <property type="match status" value="1"/>
</dbReference>
<dbReference type="GO" id="GO:0003979">
    <property type="term" value="F:UDP-glucose 6-dehydrogenase activity"/>
    <property type="evidence" value="ECO:0007669"/>
    <property type="project" value="UniProtKB-EC"/>
</dbReference>
<feature type="domain" description="UDP-glucose/GDP-mannose dehydrogenase N-terminal" evidence="6">
    <location>
        <begin position="2"/>
        <end position="174"/>
    </location>
</feature>
<dbReference type="UniPathway" id="UPA00038">
    <property type="reaction ID" value="UER00491"/>
</dbReference>
<feature type="non-terminal residue" evidence="7">
    <location>
        <position position="267"/>
    </location>
</feature>
<comment type="catalytic activity">
    <reaction evidence="4">
        <text>UDP-alpha-D-glucose + 2 NAD(+) + H2O = UDP-alpha-D-glucuronate + 2 NADH + 3 H(+)</text>
        <dbReference type="Rhea" id="RHEA:23596"/>
        <dbReference type="ChEBI" id="CHEBI:15377"/>
        <dbReference type="ChEBI" id="CHEBI:15378"/>
        <dbReference type="ChEBI" id="CHEBI:57540"/>
        <dbReference type="ChEBI" id="CHEBI:57945"/>
        <dbReference type="ChEBI" id="CHEBI:58052"/>
        <dbReference type="ChEBI" id="CHEBI:58885"/>
        <dbReference type="EC" id="1.1.1.22"/>
    </reaction>
</comment>
<evidence type="ECO:0000256" key="4">
    <source>
        <dbReference type="ARBA" id="ARBA00047473"/>
    </source>
</evidence>
<dbReference type="GO" id="GO:0000271">
    <property type="term" value="P:polysaccharide biosynthetic process"/>
    <property type="evidence" value="ECO:0007669"/>
    <property type="project" value="InterPro"/>
</dbReference>
<dbReference type="GO" id="GO:0006065">
    <property type="term" value="P:UDP-glucuronate biosynthetic process"/>
    <property type="evidence" value="ECO:0007669"/>
    <property type="project" value="UniProtKB-UniPathway"/>
</dbReference>
<comment type="similarity">
    <text evidence="2">Belongs to the UDP-glucose/GDP-mannose dehydrogenase family.</text>
</comment>
<comment type="pathway">
    <text evidence="1">Nucleotide-sugar biosynthesis; UDP-alpha-D-glucuronate biosynthesis; UDP-alpha-D-glucuronate from UDP-alpha-D-glucose: step 1/1.</text>
</comment>
<evidence type="ECO:0000313" key="7">
    <source>
        <dbReference type="EMBL" id="GAG11959.1"/>
    </source>
</evidence>
<evidence type="ECO:0000259" key="6">
    <source>
        <dbReference type="Pfam" id="PF03721"/>
    </source>
</evidence>
<feature type="domain" description="UDP-glucose/GDP-mannose dehydrogenase dimerisation" evidence="5">
    <location>
        <begin position="189"/>
        <end position="266"/>
    </location>
</feature>
<protein>
    <recommendedName>
        <fullName evidence="3">UDP-glucose 6-dehydrogenase</fullName>
        <ecNumber evidence="3">1.1.1.22</ecNumber>
    </recommendedName>
</protein>
<dbReference type="SUPFAM" id="SSF51735">
    <property type="entry name" value="NAD(P)-binding Rossmann-fold domains"/>
    <property type="match status" value="1"/>
</dbReference>
<dbReference type="EMBL" id="BARS01026121">
    <property type="protein sequence ID" value="GAG11959.1"/>
    <property type="molecule type" value="Genomic_DNA"/>
</dbReference>
<dbReference type="Pfam" id="PF00984">
    <property type="entry name" value="UDPG_MGDP_dh"/>
    <property type="match status" value="1"/>
</dbReference>
<dbReference type="PIRSF" id="PIRSF000124">
    <property type="entry name" value="UDPglc_GDPman_dh"/>
    <property type="match status" value="1"/>
</dbReference>
<dbReference type="SUPFAM" id="SSF48179">
    <property type="entry name" value="6-phosphogluconate dehydrogenase C-terminal domain-like"/>
    <property type="match status" value="1"/>
</dbReference>
<dbReference type="GO" id="GO:0051287">
    <property type="term" value="F:NAD binding"/>
    <property type="evidence" value="ECO:0007669"/>
    <property type="project" value="InterPro"/>
</dbReference>
<dbReference type="PANTHER" id="PTHR43750:SF3">
    <property type="entry name" value="UDP-GLUCOSE 6-DEHYDROGENASE TUAD"/>
    <property type="match status" value="1"/>
</dbReference>
<name>X0V1L0_9ZZZZ</name>